<evidence type="ECO:0000313" key="2">
    <source>
        <dbReference type="EMBL" id="RKR02820.1"/>
    </source>
</evidence>
<dbReference type="OrthoDB" id="9791120at2"/>
<evidence type="ECO:0000313" key="3">
    <source>
        <dbReference type="Proteomes" id="UP000273675"/>
    </source>
</evidence>
<dbReference type="RefSeq" id="WP_121210111.1">
    <property type="nucleotide sequence ID" value="NZ_RBIM01000002.1"/>
</dbReference>
<dbReference type="AlphaFoldDB" id="A0A495DJM2"/>
<dbReference type="EMBL" id="RBIM01000002">
    <property type="protein sequence ID" value="RKR02820.1"/>
    <property type="molecule type" value="Genomic_DNA"/>
</dbReference>
<reference evidence="2 3" key="1">
    <citation type="submission" date="2018-10" db="EMBL/GenBank/DDBJ databases">
        <title>Genomic Encyclopedia of Type Strains, Phase IV (KMG-IV): sequencing the most valuable type-strain genomes for metagenomic binning, comparative biology and taxonomic classification.</title>
        <authorList>
            <person name="Goeker M."/>
        </authorList>
    </citation>
    <scope>NUCLEOTIDE SEQUENCE [LARGE SCALE GENOMIC DNA]</scope>
    <source>
        <strain evidence="2 3">DSM 4734</strain>
    </source>
</reference>
<feature type="transmembrane region" description="Helical" evidence="1">
    <location>
        <begin position="121"/>
        <end position="140"/>
    </location>
</feature>
<protein>
    <recommendedName>
        <fullName evidence="4">DoxX family protein</fullName>
    </recommendedName>
</protein>
<accession>A0A495DJM2</accession>
<sequence>MMIWLSRAVRFGLPLFVSAIFLDSLRYKFTDAPETQVIFGRLDGWAAGWGAPGLFDHAGLFSQYVIGSAELLASTLLLIGFIPAFRRFQLLGSALGLAIMTGAVSFHLFTPLGIDPNSDGGGLFVAACLVWLSCLTLLVIKRQEALALACDLVRAIIPKTR</sequence>
<dbReference type="Proteomes" id="UP000273675">
    <property type="component" value="Unassembled WGS sequence"/>
</dbReference>
<name>A0A495DJM2_9PROT</name>
<evidence type="ECO:0000256" key="1">
    <source>
        <dbReference type="SAM" id="Phobius"/>
    </source>
</evidence>
<keyword evidence="1" id="KW-0472">Membrane</keyword>
<feature type="transmembrane region" description="Helical" evidence="1">
    <location>
        <begin position="61"/>
        <end position="83"/>
    </location>
</feature>
<comment type="caution">
    <text evidence="2">The sequence shown here is derived from an EMBL/GenBank/DDBJ whole genome shotgun (WGS) entry which is preliminary data.</text>
</comment>
<proteinExistence type="predicted"/>
<organism evidence="2 3">
    <name type="scientific">Maricaulis maris</name>
    <dbReference type="NCBI Taxonomy" id="74318"/>
    <lineage>
        <taxon>Bacteria</taxon>
        <taxon>Pseudomonadati</taxon>
        <taxon>Pseudomonadota</taxon>
        <taxon>Alphaproteobacteria</taxon>
        <taxon>Maricaulales</taxon>
        <taxon>Maricaulaceae</taxon>
        <taxon>Maricaulis</taxon>
    </lineage>
</organism>
<keyword evidence="1" id="KW-0812">Transmembrane</keyword>
<keyword evidence="1" id="KW-1133">Transmembrane helix</keyword>
<feature type="transmembrane region" description="Helical" evidence="1">
    <location>
        <begin position="90"/>
        <end position="109"/>
    </location>
</feature>
<evidence type="ECO:0008006" key="4">
    <source>
        <dbReference type="Google" id="ProtNLM"/>
    </source>
</evidence>
<gene>
    <name evidence="2" type="ORF">C7435_0760</name>
</gene>